<reference evidence="2" key="1">
    <citation type="submission" date="2023-11" db="EMBL/GenBank/DDBJ databases">
        <authorList>
            <person name="De Vega J J."/>
            <person name="De Vega J J."/>
        </authorList>
    </citation>
    <scope>NUCLEOTIDE SEQUENCE</scope>
</reference>
<dbReference type="PANTHER" id="PTHR15020">
    <property type="entry name" value="FLAVIN REDUCTASE-RELATED"/>
    <property type="match status" value="1"/>
</dbReference>
<evidence type="ECO:0000313" key="2">
    <source>
        <dbReference type="EMBL" id="CAK5271973.1"/>
    </source>
</evidence>
<dbReference type="InterPro" id="IPR016040">
    <property type="entry name" value="NAD(P)-bd_dom"/>
</dbReference>
<dbReference type="Gene3D" id="3.40.50.720">
    <property type="entry name" value="NAD(P)-binding Rossmann-like Domain"/>
    <property type="match status" value="1"/>
</dbReference>
<evidence type="ECO:0000313" key="3">
    <source>
        <dbReference type="Proteomes" id="UP001295794"/>
    </source>
</evidence>
<dbReference type="Pfam" id="PF13460">
    <property type="entry name" value="NAD_binding_10"/>
    <property type="match status" value="1"/>
</dbReference>
<keyword evidence="3" id="KW-1185">Reference proteome</keyword>
<dbReference type="InterPro" id="IPR036291">
    <property type="entry name" value="NAD(P)-bd_dom_sf"/>
</dbReference>
<dbReference type="Proteomes" id="UP001295794">
    <property type="component" value="Unassembled WGS sequence"/>
</dbReference>
<dbReference type="PANTHER" id="PTHR15020:SF50">
    <property type="entry name" value="UPF0659 PROTEIN YMR090W"/>
    <property type="match status" value="1"/>
</dbReference>
<evidence type="ECO:0000259" key="1">
    <source>
        <dbReference type="Pfam" id="PF13460"/>
    </source>
</evidence>
<gene>
    <name evidence="2" type="ORF">MYCIT1_LOCUS17429</name>
</gene>
<comment type="caution">
    <text evidence="2">The sequence shown here is derived from an EMBL/GenBank/DDBJ whole genome shotgun (WGS) entry which is preliminary data.</text>
</comment>
<organism evidence="2 3">
    <name type="scientific">Mycena citricolor</name>
    <dbReference type="NCBI Taxonomy" id="2018698"/>
    <lineage>
        <taxon>Eukaryota</taxon>
        <taxon>Fungi</taxon>
        <taxon>Dikarya</taxon>
        <taxon>Basidiomycota</taxon>
        <taxon>Agaricomycotina</taxon>
        <taxon>Agaricomycetes</taxon>
        <taxon>Agaricomycetidae</taxon>
        <taxon>Agaricales</taxon>
        <taxon>Marasmiineae</taxon>
        <taxon>Mycenaceae</taxon>
        <taxon>Mycena</taxon>
    </lineage>
</organism>
<protein>
    <recommendedName>
        <fullName evidence="1">NAD(P)-binding domain-containing protein</fullName>
    </recommendedName>
</protein>
<dbReference type="AlphaFoldDB" id="A0AAD2Q3G8"/>
<dbReference type="SUPFAM" id="SSF51735">
    <property type="entry name" value="NAD(P)-binding Rossmann-fold domains"/>
    <property type="match status" value="1"/>
</dbReference>
<proteinExistence type="predicted"/>
<feature type="domain" description="NAD(P)-binding" evidence="1">
    <location>
        <begin position="11"/>
        <end position="211"/>
    </location>
</feature>
<accession>A0AAD2Q3G8</accession>
<sequence length="246" mass="26117">MSPSKKVVVVGGHGKVALRLTALLTAAAHRVTSIIRTAAHAGAVQAAGATPRVLSLEDSPTADFTEAFRGADVVYFSAGAGGRGGEARTKAVDFDGAVKVFDALEAGEEPRPRLVLVSCMDVRDPEKVPEHYTEEDLAVSRQIRASIGVYLKWKYEADKDLARRTAFRWTMLRPGGLTDEPGTGAASIGRTHLTTRISRDDVAMALFLLLDREGAAGLGIDFVGGETPIAEGLDVVIRKGESDFLG</sequence>
<name>A0AAD2Q3G8_9AGAR</name>
<dbReference type="EMBL" id="CAVNYO010000180">
    <property type="protein sequence ID" value="CAK5271973.1"/>
    <property type="molecule type" value="Genomic_DNA"/>
</dbReference>